<feature type="region of interest" description="Disordered" evidence="5">
    <location>
        <begin position="30"/>
        <end position="50"/>
    </location>
</feature>
<keyword evidence="1 4" id="KW-0349">Heme</keyword>
<keyword evidence="3 4" id="KW-0408">Iron</keyword>
<evidence type="ECO:0000256" key="2">
    <source>
        <dbReference type="ARBA" id="ARBA00022723"/>
    </source>
</evidence>
<evidence type="ECO:0000256" key="1">
    <source>
        <dbReference type="ARBA" id="ARBA00022617"/>
    </source>
</evidence>
<comment type="caution">
    <text evidence="8">The sequence shown here is derived from an EMBL/GenBank/DDBJ whole genome shotgun (WGS) entry which is preliminary data.</text>
</comment>
<gene>
    <name evidence="8" type="ORF">C8D95_1089</name>
</gene>
<feature type="signal peptide" evidence="6">
    <location>
        <begin position="1"/>
        <end position="30"/>
    </location>
</feature>
<keyword evidence="2 4" id="KW-0479">Metal-binding</keyword>
<protein>
    <submittedName>
        <fullName evidence="8">Cbb3-type cytochrome c oxidase subunit III</fullName>
    </submittedName>
</protein>
<keyword evidence="9" id="KW-1185">Reference proteome</keyword>
<dbReference type="SUPFAM" id="SSF46626">
    <property type="entry name" value="Cytochrome c"/>
    <property type="match status" value="1"/>
</dbReference>
<dbReference type="GO" id="GO:0020037">
    <property type="term" value="F:heme binding"/>
    <property type="evidence" value="ECO:0007669"/>
    <property type="project" value="InterPro"/>
</dbReference>
<evidence type="ECO:0000256" key="5">
    <source>
        <dbReference type="SAM" id="MobiDB-lite"/>
    </source>
</evidence>
<dbReference type="Proteomes" id="UP000245390">
    <property type="component" value="Unassembled WGS sequence"/>
</dbReference>
<keyword evidence="6" id="KW-0732">Signal</keyword>
<sequence>MMLTTQNTAACFMLAVGLIVGFTNQPAAQAAAEPPETPVSYSSEQVDSGEDRYKKDCVECHGDDLRGGMNGGPPLRGLAFEEKYFGELPASVMFGFMSATMPPNAPGRYSENTYADLMAYILKHNGFKEGAPLPSDLDALDYIIMSK</sequence>
<evidence type="ECO:0000256" key="6">
    <source>
        <dbReference type="SAM" id="SignalP"/>
    </source>
</evidence>
<accession>A0A316G2G3</accession>
<proteinExistence type="predicted"/>
<dbReference type="AlphaFoldDB" id="A0A316G2G3"/>
<evidence type="ECO:0000256" key="3">
    <source>
        <dbReference type="ARBA" id="ARBA00023004"/>
    </source>
</evidence>
<organism evidence="8 9">
    <name type="scientific">Silicimonas algicola</name>
    <dbReference type="NCBI Taxonomy" id="1826607"/>
    <lineage>
        <taxon>Bacteria</taxon>
        <taxon>Pseudomonadati</taxon>
        <taxon>Pseudomonadota</taxon>
        <taxon>Alphaproteobacteria</taxon>
        <taxon>Rhodobacterales</taxon>
        <taxon>Paracoccaceae</taxon>
    </lineage>
</organism>
<dbReference type="GO" id="GO:0046872">
    <property type="term" value="F:metal ion binding"/>
    <property type="evidence" value="ECO:0007669"/>
    <property type="project" value="UniProtKB-KW"/>
</dbReference>
<dbReference type="RefSeq" id="WP_164721602.1">
    <property type="nucleotide sequence ID" value="NZ_CP034588.1"/>
</dbReference>
<dbReference type="InterPro" id="IPR009056">
    <property type="entry name" value="Cyt_c-like_dom"/>
</dbReference>
<dbReference type="EMBL" id="QGGV01000008">
    <property type="protein sequence ID" value="PWK55134.1"/>
    <property type="molecule type" value="Genomic_DNA"/>
</dbReference>
<reference evidence="8 9" key="1">
    <citation type="submission" date="2018-05" db="EMBL/GenBank/DDBJ databases">
        <title>Genomic Encyclopedia of Type Strains, Phase IV (KMG-IV): sequencing the most valuable type-strain genomes for metagenomic binning, comparative biology and taxonomic classification.</title>
        <authorList>
            <person name="Goeker M."/>
        </authorList>
    </citation>
    <scope>NUCLEOTIDE SEQUENCE [LARGE SCALE GENOMIC DNA]</scope>
    <source>
        <strain evidence="8 9">DSM 103371</strain>
    </source>
</reference>
<name>A0A316G2G3_9RHOB</name>
<feature type="domain" description="Cytochrome c" evidence="7">
    <location>
        <begin position="44"/>
        <end position="125"/>
    </location>
</feature>
<dbReference type="Pfam" id="PF13442">
    <property type="entry name" value="Cytochrome_CBB3"/>
    <property type="match status" value="1"/>
</dbReference>
<evidence type="ECO:0000259" key="7">
    <source>
        <dbReference type="PROSITE" id="PS51007"/>
    </source>
</evidence>
<dbReference type="Gene3D" id="1.10.760.10">
    <property type="entry name" value="Cytochrome c-like domain"/>
    <property type="match status" value="1"/>
</dbReference>
<evidence type="ECO:0000256" key="4">
    <source>
        <dbReference type="PROSITE-ProRule" id="PRU00433"/>
    </source>
</evidence>
<dbReference type="GO" id="GO:0009055">
    <property type="term" value="F:electron transfer activity"/>
    <property type="evidence" value="ECO:0007669"/>
    <property type="project" value="InterPro"/>
</dbReference>
<evidence type="ECO:0000313" key="9">
    <source>
        <dbReference type="Proteomes" id="UP000245390"/>
    </source>
</evidence>
<feature type="chain" id="PRO_5016347306" evidence="6">
    <location>
        <begin position="31"/>
        <end position="147"/>
    </location>
</feature>
<dbReference type="InterPro" id="IPR036909">
    <property type="entry name" value="Cyt_c-like_dom_sf"/>
</dbReference>
<dbReference type="PROSITE" id="PS51007">
    <property type="entry name" value="CYTC"/>
    <property type="match status" value="1"/>
</dbReference>
<evidence type="ECO:0000313" key="8">
    <source>
        <dbReference type="EMBL" id="PWK55134.1"/>
    </source>
</evidence>